<comment type="caution">
    <text evidence="1">The sequence shown here is derived from an EMBL/GenBank/DDBJ whole genome shotgun (WGS) entry which is preliminary data.</text>
</comment>
<gene>
    <name evidence="1" type="ORF">EDD34_0148</name>
</gene>
<protein>
    <submittedName>
        <fullName evidence="1">Uncharacterized protein</fullName>
    </submittedName>
</protein>
<dbReference type="OrthoDB" id="5148769at2"/>
<dbReference type="EMBL" id="RKQZ01000001">
    <property type="protein sequence ID" value="RPF19597.1"/>
    <property type="molecule type" value="Genomic_DNA"/>
</dbReference>
<dbReference type="Proteomes" id="UP000280501">
    <property type="component" value="Unassembled WGS sequence"/>
</dbReference>
<dbReference type="AlphaFoldDB" id="A0A3N4YHK7"/>
<dbReference type="RefSeq" id="WP_123812882.1">
    <property type="nucleotide sequence ID" value="NZ_RKQZ01000001.1"/>
</dbReference>
<sequence length="114" mass="11661">MTTLDEARAAKAELRAAVSGISGVVGIGVAPEFSSPIDSERPAPGGATLQRVQVPGAGRVNVLAQQVTVDDLPSSDGGWVLQVNVVDPAVVDKIPEEIDDVPVRVRVVGAVRAG</sequence>
<proteinExistence type="predicted"/>
<evidence type="ECO:0000313" key="1">
    <source>
        <dbReference type="EMBL" id="RPF19597.1"/>
    </source>
</evidence>
<reference evidence="1 2" key="1">
    <citation type="submission" date="2018-11" db="EMBL/GenBank/DDBJ databases">
        <title>Sequencing the genomes of 1000 actinobacteria strains.</title>
        <authorList>
            <person name="Klenk H.-P."/>
        </authorList>
    </citation>
    <scope>NUCLEOTIDE SEQUENCE [LARGE SCALE GENOMIC DNA]</scope>
    <source>
        <strain evidence="1 2">DSM 15700</strain>
    </source>
</reference>
<evidence type="ECO:0000313" key="2">
    <source>
        <dbReference type="Proteomes" id="UP000280501"/>
    </source>
</evidence>
<organism evidence="1 2">
    <name type="scientific">Myceligenerans xiligouense</name>
    <dbReference type="NCBI Taxonomy" id="253184"/>
    <lineage>
        <taxon>Bacteria</taxon>
        <taxon>Bacillati</taxon>
        <taxon>Actinomycetota</taxon>
        <taxon>Actinomycetes</taxon>
        <taxon>Micrococcales</taxon>
        <taxon>Promicromonosporaceae</taxon>
        <taxon>Myceligenerans</taxon>
    </lineage>
</organism>
<name>A0A3N4YHK7_9MICO</name>
<accession>A0A3N4YHK7</accession>
<keyword evidence="2" id="KW-1185">Reference proteome</keyword>